<reference evidence="2 3" key="1">
    <citation type="journal article" date="2021" name="Commun. Biol.">
        <title>The genome of Shorea leprosula (Dipterocarpaceae) highlights the ecological relevance of drought in aseasonal tropical rainforests.</title>
        <authorList>
            <person name="Ng K.K.S."/>
            <person name="Kobayashi M.J."/>
            <person name="Fawcett J.A."/>
            <person name="Hatakeyama M."/>
            <person name="Paape T."/>
            <person name="Ng C.H."/>
            <person name="Ang C.C."/>
            <person name="Tnah L.H."/>
            <person name="Lee C.T."/>
            <person name="Nishiyama T."/>
            <person name="Sese J."/>
            <person name="O'Brien M.J."/>
            <person name="Copetti D."/>
            <person name="Mohd Noor M.I."/>
            <person name="Ong R.C."/>
            <person name="Putra M."/>
            <person name="Sireger I.Z."/>
            <person name="Indrioko S."/>
            <person name="Kosugi Y."/>
            <person name="Izuno A."/>
            <person name="Isagi Y."/>
            <person name="Lee S.L."/>
            <person name="Shimizu K.K."/>
        </authorList>
    </citation>
    <scope>NUCLEOTIDE SEQUENCE [LARGE SCALE GENOMIC DNA]</scope>
    <source>
        <strain evidence="2">214</strain>
    </source>
</reference>
<name>A0AAV5KDQ3_9ROSI</name>
<proteinExistence type="predicted"/>
<dbReference type="EMBL" id="BPVZ01000061">
    <property type="protein sequence ID" value="GKV22703.1"/>
    <property type="molecule type" value="Genomic_DNA"/>
</dbReference>
<dbReference type="AlphaFoldDB" id="A0AAV5KDQ3"/>
<dbReference type="InterPro" id="IPR055411">
    <property type="entry name" value="LRR_FXL15/At3g58940/PEG3-like"/>
</dbReference>
<dbReference type="InterPro" id="IPR036047">
    <property type="entry name" value="F-box-like_dom_sf"/>
</dbReference>
<dbReference type="PANTHER" id="PTHR31293">
    <property type="entry name" value="RNI-LIKE SUPERFAMILY PROTEIN"/>
    <property type="match status" value="1"/>
</dbReference>
<dbReference type="Proteomes" id="UP001054252">
    <property type="component" value="Unassembled WGS sequence"/>
</dbReference>
<dbReference type="PROSITE" id="PS50181">
    <property type="entry name" value="FBOX"/>
    <property type="match status" value="1"/>
</dbReference>
<protein>
    <recommendedName>
        <fullName evidence="1">F-box domain-containing protein</fullName>
    </recommendedName>
</protein>
<gene>
    <name evidence="2" type="ORF">SLEP1_g32550</name>
</gene>
<organism evidence="2 3">
    <name type="scientific">Rubroshorea leprosula</name>
    <dbReference type="NCBI Taxonomy" id="152421"/>
    <lineage>
        <taxon>Eukaryota</taxon>
        <taxon>Viridiplantae</taxon>
        <taxon>Streptophyta</taxon>
        <taxon>Embryophyta</taxon>
        <taxon>Tracheophyta</taxon>
        <taxon>Spermatophyta</taxon>
        <taxon>Magnoliopsida</taxon>
        <taxon>eudicotyledons</taxon>
        <taxon>Gunneridae</taxon>
        <taxon>Pentapetalae</taxon>
        <taxon>rosids</taxon>
        <taxon>malvids</taxon>
        <taxon>Malvales</taxon>
        <taxon>Dipterocarpaceae</taxon>
        <taxon>Rubroshorea</taxon>
    </lineage>
</organism>
<dbReference type="SMART" id="SM00579">
    <property type="entry name" value="FBD"/>
    <property type="match status" value="1"/>
</dbReference>
<evidence type="ECO:0000313" key="2">
    <source>
        <dbReference type="EMBL" id="GKV22703.1"/>
    </source>
</evidence>
<dbReference type="SUPFAM" id="SSF52047">
    <property type="entry name" value="RNI-like"/>
    <property type="match status" value="1"/>
</dbReference>
<dbReference type="Pfam" id="PF08387">
    <property type="entry name" value="FBD"/>
    <property type="match status" value="1"/>
</dbReference>
<evidence type="ECO:0000313" key="3">
    <source>
        <dbReference type="Proteomes" id="UP001054252"/>
    </source>
</evidence>
<dbReference type="CDD" id="cd22160">
    <property type="entry name" value="F-box_AtFBL13-like"/>
    <property type="match status" value="1"/>
</dbReference>
<dbReference type="Gene3D" id="1.20.1280.50">
    <property type="match status" value="1"/>
</dbReference>
<evidence type="ECO:0000259" key="1">
    <source>
        <dbReference type="PROSITE" id="PS50181"/>
    </source>
</evidence>
<accession>A0AAV5KDQ3</accession>
<dbReference type="InterPro" id="IPR053781">
    <property type="entry name" value="F-box_AtFBL13-like"/>
</dbReference>
<dbReference type="InterPro" id="IPR001810">
    <property type="entry name" value="F-box_dom"/>
</dbReference>
<dbReference type="InterPro" id="IPR055294">
    <property type="entry name" value="FBL60-like"/>
</dbReference>
<dbReference type="Pfam" id="PF24758">
    <property type="entry name" value="LRR_At5g56370"/>
    <property type="match status" value="1"/>
</dbReference>
<dbReference type="InterPro" id="IPR006566">
    <property type="entry name" value="FBD"/>
</dbReference>
<feature type="domain" description="F-box" evidence="1">
    <location>
        <begin position="11"/>
        <end position="59"/>
    </location>
</feature>
<dbReference type="Gene3D" id="3.80.10.10">
    <property type="entry name" value="Ribonuclease Inhibitor"/>
    <property type="match status" value="1"/>
</dbReference>
<dbReference type="Pfam" id="PF00646">
    <property type="entry name" value="F-box"/>
    <property type="match status" value="1"/>
</dbReference>
<keyword evidence="3" id="KW-1185">Reference proteome</keyword>
<comment type="caution">
    <text evidence="2">The sequence shown here is derived from an EMBL/GenBank/DDBJ whole genome shotgun (WGS) entry which is preliminary data.</text>
</comment>
<dbReference type="SUPFAM" id="SSF81383">
    <property type="entry name" value="F-box domain"/>
    <property type="match status" value="1"/>
</dbReference>
<dbReference type="PANTHER" id="PTHR31293:SF12">
    <property type="entry name" value="RNI-LIKE SUPERFAMILY PROTEIN"/>
    <property type="match status" value="1"/>
</dbReference>
<sequence length="452" mass="51344">MAKRMKAGSVRDGINELPDEILLHIISFLPMKDAVRTSVLSTRWRYLYASIPNLDFDIRTPSMMNHMGFMDFVDRLLILHGKSPVGRFSLGCPRSTALDPLRVLSWIRAVTRAGIQQIHLHVKGLRRLDGIGLPTSLFTCTTLVSLKLNFHSKTGILIPAKVYLPSLKILQLENSVDFSNDESAERLISNCPVLEDLFFRSYFRGDGICKLSVSNSTLKRLTIKSVAYFLQYSSLEIVIDAPNLVYFRYSGCEANSHVFVNVQSLAGAYIYFQRYFDDSSYLHSATDLLTGISNIRTLCLSCSTLFHFKDTDVPIPLFRNLTSLRISYCLPLGMQGLPNLLARCDFLEILVLELYTDHQPVIDELPFWDPDPWYELKESEPSCLLFGLKTIEVVSFVGDEDQMKMVGYFLESATVLENMKIQIQANLGEQFMITEELLMLPKVSEKCRVIII</sequence>
<dbReference type="SMART" id="SM00256">
    <property type="entry name" value="FBOX"/>
    <property type="match status" value="1"/>
</dbReference>
<dbReference type="InterPro" id="IPR032675">
    <property type="entry name" value="LRR_dom_sf"/>
</dbReference>